<dbReference type="InterPro" id="IPR036220">
    <property type="entry name" value="UDP-Glc/GDP-Man_DH_C_sf"/>
</dbReference>
<keyword evidence="2" id="KW-0520">NAD</keyword>
<evidence type="ECO:0000313" key="5">
    <source>
        <dbReference type="EMBL" id="THE12042.1"/>
    </source>
</evidence>
<dbReference type="EMBL" id="SLUB01000021">
    <property type="protein sequence ID" value="THE12042.1"/>
    <property type="molecule type" value="Genomic_DNA"/>
</dbReference>
<dbReference type="PANTHER" id="PTHR43491">
    <property type="entry name" value="UDP-N-ACETYL-D-MANNOSAMINE DEHYDROGENASE"/>
    <property type="match status" value="1"/>
</dbReference>
<dbReference type="InterPro" id="IPR017476">
    <property type="entry name" value="UDP-Glc/GDP-Man"/>
</dbReference>
<dbReference type="SMART" id="SM00984">
    <property type="entry name" value="UDPG_MGDP_dh_C"/>
    <property type="match status" value="1"/>
</dbReference>
<dbReference type="InterPro" id="IPR014027">
    <property type="entry name" value="UDP-Glc/GDP-Man_DH_C"/>
</dbReference>
<dbReference type="GO" id="GO:0051287">
    <property type="term" value="F:NAD binding"/>
    <property type="evidence" value="ECO:0007669"/>
    <property type="project" value="InterPro"/>
</dbReference>
<dbReference type="PIRSF" id="PIRSF500136">
    <property type="entry name" value="UDP_ManNAc_DH"/>
    <property type="match status" value="1"/>
</dbReference>
<sequence>MNNENSQSKNNKIAVIGLGFVGLPLSVMLADKGFQVVGVDKDQEKVNKLKNSKSYIGDIDDNRLKKVIDKGSFCATTNFDELKKVDSIIICVPTPLTKQKTPDLSFIISAGNEIQGRLQKGQLVILESSTFPGTTKEVLLPILEKSGFQVGIDFYLANSPERIDPGNNKYSVEEIPKVIGGTTEKCLDVGYSLYKNIYQEVVPVSSTESAELTKLLENTFRFINISFINEMAILCEKLKVDIWEVVDAASTKPYGFTPFYPGPGIGGHCIPVDPFYLQWKLQQLATRSEFISTADITNQRMVEHIVDRTKGLLKSNKSLTQAKILIYGITYKRDVADTRDSAAIEILEKFNEEGTNVYYHDPFVPSILIGDHLYTNTELSEEILREMDCIIILTNHSAIPLDLILTFSNLVFDTRNVTKGHQGSAQVVRLGEGFIP</sequence>
<dbReference type="InterPro" id="IPR014026">
    <property type="entry name" value="UDP-Glc/GDP-Man_DH_dimer"/>
</dbReference>
<dbReference type="GO" id="GO:0016628">
    <property type="term" value="F:oxidoreductase activity, acting on the CH-CH group of donors, NAD or NADP as acceptor"/>
    <property type="evidence" value="ECO:0007669"/>
    <property type="project" value="InterPro"/>
</dbReference>
<dbReference type="NCBIfam" id="TIGR03026">
    <property type="entry name" value="NDP-sugDHase"/>
    <property type="match status" value="1"/>
</dbReference>
<dbReference type="Proteomes" id="UP000306477">
    <property type="component" value="Unassembled WGS sequence"/>
</dbReference>
<dbReference type="AlphaFoldDB" id="A0A4S3PT73"/>
<dbReference type="GO" id="GO:0000271">
    <property type="term" value="P:polysaccharide biosynthetic process"/>
    <property type="evidence" value="ECO:0007669"/>
    <property type="project" value="InterPro"/>
</dbReference>
<dbReference type="SUPFAM" id="SSF48179">
    <property type="entry name" value="6-phosphogluconate dehydrogenase C-terminal domain-like"/>
    <property type="match status" value="1"/>
</dbReference>
<dbReference type="OrthoDB" id="9803238at2"/>
<comment type="similarity">
    <text evidence="3">Belongs to the UDP-glucose/GDP-mannose dehydrogenase family.</text>
</comment>
<protein>
    <submittedName>
        <fullName evidence="5">Nucleotide sugar dehydrogenase</fullName>
    </submittedName>
</protein>
<dbReference type="InterPro" id="IPR001732">
    <property type="entry name" value="UDP-Glc/GDP-Man_DH_N"/>
</dbReference>
<dbReference type="PIRSF" id="PIRSF000124">
    <property type="entry name" value="UDPglc_GDPman_dh"/>
    <property type="match status" value="1"/>
</dbReference>
<dbReference type="Pfam" id="PF03721">
    <property type="entry name" value="UDPG_MGDP_dh_N"/>
    <property type="match status" value="1"/>
</dbReference>
<evidence type="ECO:0000313" key="6">
    <source>
        <dbReference type="Proteomes" id="UP000306477"/>
    </source>
</evidence>
<evidence type="ECO:0000256" key="2">
    <source>
        <dbReference type="ARBA" id="ARBA00023027"/>
    </source>
</evidence>
<evidence type="ECO:0000256" key="3">
    <source>
        <dbReference type="PIRNR" id="PIRNR000124"/>
    </source>
</evidence>
<dbReference type="Pfam" id="PF03720">
    <property type="entry name" value="UDPG_MGDP_dh_C"/>
    <property type="match status" value="1"/>
</dbReference>
<keyword evidence="1" id="KW-0560">Oxidoreductase</keyword>
<accession>A0A4S3PT73</accession>
<evidence type="ECO:0000259" key="4">
    <source>
        <dbReference type="SMART" id="SM00984"/>
    </source>
</evidence>
<dbReference type="Gene3D" id="3.40.50.720">
    <property type="entry name" value="NAD(P)-binding Rossmann-like Domain"/>
    <property type="match status" value="2"/>
</dbReference>
<dbReference type="RefSeq" id="WP_136379993.1">
    <property type="nucleotide sequence ID" value="NZ_SLUB01000021.1"/>
</dbReference>
<reference evidence="5 6" key="1">
    <citation type="journal article" date="2019" name="Indoor Air">
        <title>Impacts of indoor surface finishes on bacterial viability.</title>
        <authorList>
            <person name="Hu J."/>
            <person name="Maamar S.B."/>
            <person name="Glawe A.J."/>
            <person name="Gottel N."/>
            <person name="Gilbert J.A."/>
            <person name="Hartmann E.M."/>
        </authorList>
    </citation>
    <scope>NUCLEOTIDE SEQUENCE [LARGE SCALE GENOMIC DNA]</scope>
    <source>
        <strain evidence="5 6">AF060A6</strain>
    </source>
</reference>
<keyword evidence="6" id="KW-1185">Reference proteome</keyword>
<dbReference type="InterPro" id="IPR036291">
    <property type="entry name" value="NAD(P)-bd_dom_sf"/>
</dbReference>
<evidence type="ECO:0000256" key="1">
    <source>
        <dbReference type="ARBA" id="ARBA00023002"/>
    </source>
</evidence>
<dbReference type="SUPFAM" id="SSF51735">
    <property type="entry name" value="NAD(P)-binding Rossmann-fold domains"/>
    <property type="match status" value="1"/>
</dbReference>
<comment type="caution">
    <text evidence="5">The sequence shown here is derived from an EMBL/GenBank/DDBJ whole genome shotgun (WGS) entry which is preliminary data.</text>
</comment>
<dbReference type="GO" id="GO:0016616">
    <property type="term" value="F:oxidoreductase activity, acting on the CH-OH group of donors, NAD or NADP as acceptor"/>
    <property type="evidence" value="ECO:0007669"/>
    <property type="project" value="InterPro"/>
</dbReference>
<proteinExistence type="inferred from homology"/>
<gene>
    <name evidence="5" type="ORF">E1I69_12825</name>
</gene>
<dbReference type="Pfam" id="PF00984">
    <property type="entry name" value="UDPG_MGDP_dh"/>
    <property type="match status" value="1"/>
</dbReference>
<dbReference type="InterPro" id="IPR028359">
    <property type="entry name" value="UDP_ManNAc/GlcNAc_DH"/>
</dbReference>
<name>A0A4S3PT73_9BACI</name>
<dbReference type="PANTHER" id="PTHR43491:SF1">
    <property type="entry name" value="UDP-N-ACETYL-D-MANNOSAMINE DEHYDROGENASE"/>
    <property type="match status" value="1"/>
</dbReference>
<dbReference type="InterPro" id="IPR008927">
    <property type="entry name" value="6-PGluconate_DH-like_C_sf"/>
</dbReference>
<dbReference type="SUPFAM" id="SSF52413">
    <property type="entry name" value="UDP-glucose/GDP-mannose dehydrogenase C-terminal domain"/>
    <property type="match status" value="1"/>
</dbReference>
<feature type="domain" description="UDP-glucose/GDP-mannose dehydrogenase C-terminal" evidence="4">
    <location>
        <begin position="325"/>
        <end position="420"/>
    </location>
</feature>
<organism evidence="5 6">
    <name type="scientific">Bacillus timonensis</name>
    <dbReference type="NCBI Taxonomy" id="1033734"/>
    <lineage>
        <taxon>Bacteria</taxon>
        <taxon>Bacillati</taxon>
        <taxon>Bacillota</taxon>
        <taxon>Bacilli</taxon>
        <taxon>Bacillales</taxon>
        <taxon>Bacillaceae</taxon>
        <taxon>Bacillus</taxon>
    </lineage>
</organism>